<dbReference type="PANTHER" id="PTHR30249:SF0">
    <property type="entry name" value="PLASTIDAL GLYCOLATE_GLYCERATE TRANSLOCATOR 1, CHLOROPLASTIC"/>
    <property type="match status" value="1"/>
</dbReference>
<keyword evidence="7" id="KW-1185">Reference proteome</keyword>
<evidence type="ECO:0000256" key="3">
    <source>
        <dbReference type="ARBA" id="ARBA00022989"/>
    </source>
</evidence>
<dbReference type="AlphaFoldDB" id="A0A0B3YVQ6"/>
<evidence type="ECO:0000256" key="5">
    <source>
        <dbReference type="SAM" id="Phobius"/>
    </source>
</evidence>
<evidence type="ECO:0000313" key="7">
    <source>
        <dbReference type="Proteomes" id="UP000031197"/>
    </source>
</evidence>
<evidence type="ECO:0000313" key="6">
    <source>
        <dbReference type="EMBL" id="KHT44609.1"/>
    </source>
</evidence>
<organism evidence="6 7">
    <name type="scientific">Alteromonas marina</name>
    <dbReference type="NCBI Taxonomy" id="203795"/>
    <lineage>
        <taxon>Bacteria</taxon>
        <taxon>Pseudomonadati</taxon>
        <taxon>Pseudomonadota</taxon>
        <taxon>Gammaproteobacteria</taxon>
        <taxon>Alteromonadales</taxon>
        <taxon>Alteromonadaceae</taxon>
        <taxon>Alteromonas/Salinimonas group</taxon>
        <taxon>Alteromonas</taxon>
    </lineage>
</organism>
<sequence length="236" mass="25086">MINAITQAFSVNGLIWLCVSVVGYLIALWINRKCNGHPIAHPIVFTAIFVFLSLYLSNTSVVDYQQAAALLHWLLGPVTVALALPIYRQWQILKRYGWRLIVSIVLGGIVAPITAWFALFALDAPAALKMTMLAKSITTPLAMEATAHIGGIPAMAAVFVITTGIVGAIVATGVFSLFKIEDRQAQGIALGTVAHAIGTAKSIHMGEDVAAMATLGLCVNGIFTALALPLVFSLFV</sequence>
<protein>
    <submittedName>
        <fullName evidence="6">Membrane protein</fullName>
    </submittedName>
</protein>
<keyword evidence="3 5" id="KW-1133">Transmembrane helix</keyword>
<evidence type="ECO:0000256" key="1">
    <source>
        <dbReference type="ARBA" id="ARBA00004141"/>
    </source>
</evidence>
<feature type="transmembrane region" description="Helical" evidence="5">
    <location>
        <begin position="13"/>
        <end position="30"/>
    </location>
</feature>
<reference evidence="6 7" key="1">
    <citation type="submission" date="2014-12" db="EMBL/GenBank/DDBJ databases">
        <title>Genome sequencing of Alteromonas marina AD001.</title>
        <authorList>
            <person name="Adrian T.G.S."/>
            <person name="Chan K.G."/>
        </authorList>
    </citation>
    <scope>NUCLEOTIDE SEQUENCE [LARGE SCALE GENOMIC DNA]</scope>
    <source>
        <strain evidence="6 7">AD001</strain>
    </source>
</reference>
<dbReference type="GO" id="GO:0016020">
    <property type="term" value="C:membrane"/>
    <property type="evidence" value="ECO:0007669"/>
    <property type="project" value="UniProtKB-SubCell"/>
</dbReference>
<dbReference type="RefSeq" id="WP_039223370.1">
    <property type="nucleotide sequence ID" value="NZ_JWLW01000066.1"/>
</dbReference>
<feature type="transmembrane region" description="Helical" evidence="5">
    <location>
        <begin position="209"/>
        <end position="235"/>
    </location>
</feature>
<feature type="transmembrane region" description="Helical" evidence="5">
    <location>
        <begin position="100"/>
        <end position="122"/>
    </location>
</feature>
<dbReference type="PANTHER" id="PTHR30249">
    <property type="entry name" value="PUTATIVE SEROTONIN TRANSPORTER"/>
    <property type="match status" value="1"/>
</dbReference>
<proteinExistence type="predicted"/>
<feature type="transmembrane region" description="Helical" evidence="5">
    <location>
        <begin position="152"/>
        <end position="178"/>
    </location>
</feature>
<dbReference type="InterPro" id="IPR007300">
    <property type="entry name" value="CidB/LrgB"/>
</dbReference>
<name>A0A0B3YVQ6_9ALTE</name>
<comment type="caution">
    <text evidence="6">The sequence shown here is derived from an EMBL/GenBank/DDBJ whole genome shotgun (WGS) entry which is preliminary data.</text>
</comment>
<feature type="transmembrane region" description="Helical" evidence="5">
    <location>
        <begin position="39"/>
        <end position="57"/>
    </location>
</feature>
<comment type="subcellular location">
    <subcellularLocation>
        <location evidence="1">Membrane</location>
        <topology evidence="1">Multi-pass membrane protein</topology>
    </subcellularLocation>
</comment>
<dbReference type="EMBL" id="JWLW01000066">
    <property type="protein sequence ID" value="KHT44609.1"/>
    <property type="molecule type" value="Genomic_DNA"/>
</dbReference>
<feature type="transmembrane region" description="Helical" evidence="5">
    <location>
        <begin position="69"/>
        <end position="88"/>
    </location>
</feature>
<dbReference type="Proteomes" id="UP000031197">
    <property type="component" value="Unassembled WGS sequence"/>
</dbReference>
<dbReference type="OrthoDB" id="9811701at2"/>
<evidence type="ECO:0000256" key="4">
    <source>
        <dbReference type="ARBA" id="ARBA00023136"/>
    </source>
</evidence>
<keyword evidence="4 5" id="KW-0472">Membrane</keyword>
<evidence type="ECO:0000256" key="2">
    <source>
        <dbReference type="ARBA" id="ARBA00022692"/>
    </source>
</evidence>
<dbReference type="Pfam" id="PF04172">
    <property type="entry name" value="LrgB"/>
    <property type="match status" value="1"/>
</dbReference>
<keyword evidence="2 5" id="KW-0812">Transmembrane</keyword>
<gene>
    <name evidence="6" type="ORF">RJ41_17255</name>
</gene>
<accession>A0A0B3YVQ6</accession>